<keyword evidence="10" id="KW-1185">Reference proteome</keyword>
<organism evidence="9 10">
    <name type="scientific">Paenibacillus auburnensis</name>
    <dbReference type="NCBI Taxonomy" id="2905649"/>
    <lineage>
        <taxon>Bacteria</taxon>
        <taxon>Bacillati</taxon>
        <taxon>Bacillota</taxon>
        <taxon>Bacilli</taxon>
        <taxon>Bacillales</taxon>
        <taxon>Paenibacillaceae</taxon>
        <taxon>Paenibacillus</taxon>
    </lineage>
</organism>
<feature type="transmembrane region" description="Helical" evidence="7">
    <location>
        <begin position="155"/>
        <end position="174"/>
    </location>
</feature>
<dbReference type="InterPro" id="IPR000620">
    <property type="entry name" value="EamA_dom"/>
</dbReference>
<accession>A0ABN8GKB9</accession>
<feature type="transmembrane region" description="Helical" evidence="7">
    <location>
        <begin position="255"/>
        <end position="274"/>
    </location>
</feature>
<comment type="caution">
    <text evidence="9">The sequence shown here is derived from an EMBL/GenBank/DDBJ whole genome shotgun (WGS) entry which is preliminary data.</text>
</comment>
<keyword evidence="5 7" id="KW-1133">Transmembrane helix</keyword>
<dbReference type="Proteomes" id="UP000838324">
    <property type="component" value="Unassembled WGS sequence"/>
</dbReference>
<comment type="subcellular location">
    <subcellularLocation>
        <location evidence="1">Cell membrane</location>
        <topology evidence="1">Multi-pass membrane protein</topology>
    </subcellularLocation>
</comment>
<evidence type="ECO:0000256" key="7">
    <source>
        <dbReference type="SAM" id="Phobius"/>
    </source>
</evidence>
<proteinExistence type="inferred from homology"/>
<dbReference type="InterPro" id="IPR050638">
    <property type="entry name" value="AA-Vitamin_Transporters"/>
</dbReference>
<gene>
    <name evidence="9" type="ORF">PAECIP111892_03532</name>
</gene>
<feature type="transmembrane region" description="Helical" evidence="7">
    <location>
        <begin position="224"/>
        <end position="243"/>
    </location>
</feature>
<feature type="transmembrane region" description="Helical" evidence="7">
    <location>
        <begin position="186"/>
        <end position="204"/>
    </location>
</feature>
<evidence type="ECO:0000256" key="6">
    <source>
        <dbReference type="ARBA" id="ARBA00023136"/>
    </source>
</evidence>
<evidence type="ECO:0000256" key="2">
    <source>
        <dbReference type="ARBA" id="ARBA00007362"/>
    </source>
</evidence>
<dbReference type="InterPro" id="IPR037185">
    <property type="entry name" value="EmrE-like"/>
</dbReference>
<feature type="transmembrane region" description="Helical" evidence="7">
    <location>
        <begin position="280"/>
        <end position="299"/>
    </location>
</feature>
<keyword evidence="3" id="KW-1003">Cell membrane</keyword>
<dbReference type="PANTHER" id="PTHR32322">
    <property type="entry name" value="INNER MEMBRANE TRANSPORTER"/>
    <property type="match status" value="1"/>
</dbReference>
<dbReference type="EMBL" id="CAKMMG010000005">
    <property type="protein sequence ID" value="CAH1211321.1"/>
    <property type="molecule type" value="Genomic_DNA"/>
</dbReference>
<evidence type="ECO:0000256" key="1">
    <source>
        <dbReference type="ARBA" id="ARBA00004651"/>
    </source>
</evidence>
<feature type="transmembrane region" description="Helical" evidence="7">
    <location>
        <begin position="12"/>
        <end position="30"/>
    </location>
</feature>
<keyword evidence="6 7" id="KW-0472">Membrane</keyword>
<evidence type="ECO:0000256" key="3">
    <source>
        <dbReference type="ARBA" id="ARBA00022475"/>
    </source>
</evidence>
<dbReference type="PANTHER" id="PTHR32322:SF18">
    <property type="entry name" value="S-ADENOSYLMETHIONINE_S-ADENOSYLHOMOCYSTEINE TRANSPORTER"/>
    <property type="match status" value="1"/>
</dbReference>
<name>A0ABN8GKB9_9BACL</name>
<comment type="similarity">
    <text evidence="2">Belongs to the EamA transporter family.</text>
</comment>
<feature type="domain" description="EamA" evidence="8">
    <location>
        <begin position="10"/>
        <end position="142"/>
    </location>
</feature>
<protein>
    <recommendedName>
        <fullName evidence="8">EamA domain-containing protein</fullName>
    </recommendedName>
</protein>
<keyword evidence="4 7" id="KW-0812">Transmembrane</keyword>
<feature type="transmembrane region" description="Helical" evidence="7">
    <location>
        <begin position="131"/>
        <end position="149"/>
    </location>
</feature>
<reference evidence="9" key="1">
    <citation type="submission" date="2022-01" db="EMBL/GenBank/DDBJ databases">
        <authorList>
            <person name="Criscuolo A."/>
        </authorList>
    </citation>
    <scope>NUCLEOTIDE SEQUENCE</scope>
    <source>
        <strain evidence="9">CIP111892</strain>
    </source>
</reference>
<evidence type="ECO:0000256" key="4">
    <source>
        <dbReference type="ARBA" id="ARBA00022692"/>
    </source>
</evidence>
<feature type="domain" description="EamA" evidence="8">
    <location>
        <begin position="155"/>
        <end position="296"/>
    </location>
</feature>
<dbReference type="Gene3D" id="1.10.3730.20">
    <property type="match status" value="1"/>
</dbReference>
<dbReference type="RefSeq" id="WP_236335260.1">
    <property type="nucleotide sequence ID" value="NZ_CAKMMG010000005.1"/>
</dbReference>
<evidence type="ECO:0000313" key="9">
    <source>
        <dbReference type="EMBL" id="CAH1211321.1"/>
    </source>
</evidence>
<evidence type="ECO:0000259" key="8">
    <source>
        <dbReference type="Pfam" id="PF00892"/>
    </source>
</evidence>
<feature type="transmembrane region" description="Helical" evidence="7">
    <location>
        <begin position="73"/>
        <end position="95"/>
    </location>
</feature>
<sequence>MKQQPGVKTAYMLAVLNAAIIGFSFLFTKMALEFSGPLDTLAFRFAGSFIVMSVPVACGWVKLSYRGKPLYKVLLLAAMYPLGFFTLQVFGLQHATSAEGGILYSFTPVVTLIIASLFLKEATSFLQKLSIFLSVFGVVFIFIMKGSSIDLSNMAGILMLFLTCVAFAGYTVLARSLAKQFTPSEISYLMMAVGFIVFFGISLISHTADRTLGDLFTPLKSATFTLAILYLGVISSLLTTWTSNYILSKIEASRMSVFTNLSTLVSIAAGALFLGEEVTLYHWIGSALIIAGVLGANMFGRGQTGKAMEITEPAQRGSVHNG</sequence>
<evidence type="ECO:0000313" key="10">
    <source>
        <dbReference type="Proteomes" id="UP000838324"/>
    </source>
</evidence>
<dbReference type="SUPFAM" id="SSF103481">
    <property type="entry name" value="Multidrug resistance efflux transporter EmrE"/>
    <property type="match status" value="2"/>
</dbReference>
<feature type="transmembrane region" description="Helical" evidence="7">
    <location>
        <begin position="101"/>
        <end position="119"/>
    </location>
</feature>
<evidence type="ECO:0000256" key="5">
    <source>
        <dbReference type="ARBA" id="ARBA00022989"/>
    </source>
</evidence>
<feature type="transmembrane region" description="Helical" evidence="7">
    <location>
        <begin position="42"/>
        <end position="61"/>
    </location>
</feature>
<dbReference type="Pfam" id="PF00892">
    <property type="entry name" value="EamA"/>
    <property type="match status" value="2"/>
</dbReference>